<protein>
    <submittedName>
        <fullName evidence="1">Uncharacterized protein</fullName>
    </submittedName>
</protein>
<sequence length="60" mass="6917">MGLPGQESKEVERNENYPLGSFYKRKSVNIFCLESERHILSTIVTQDAKMTTTIWIITVI</sequence>
<dbReference type="EMBL" id="KI285182">
    <property type="protein sequence ID" value="ESA12198.1"/>
    <property type="molecule type" value="Genomic_DNA"/>
</dbReference>
<organism evidence="1">
    <name type="scientific">Rhizophagus irregularis (strain DAOM 181602 / DAOM 197198 / MUCL 43194)</name>
    <name type="common">Arbuscular mycorrhizal fungus</name>
    <name type="synonym">Glomus intraradices</name>
    <dbReference type="NCBI Taxonomy" id="747089"/>
    <lineage>
        <taxon>Eukaryota</taxon>
        <taxon>Fungi</taxon>
        <taxon>Fungi incertae sedis</taxon>
        <taxon>Mucoromycota</taxon>
        <taxon>Glomeromycotina</taxon>
        <taxon>Glomeromycetes</taxon>
        <taxon>Glomerales</taxon>
        <taxon>Glomeraceae</taxon>
        <taxon>Rhizophagus</taxon>
    </lineage>
</organism>
<dbReference type="HOGENOM" id="CLU_2942926_0_0_1"/>
<reference evidence="1" key="1">
    <citation type="submission" date="2013-07" db="EMBL/GenBank/DDBJ databases">
        <title>The genome of an arbuscular mycorrhizal fungus provides insights into the evolution of the oldest plant symbiosis.</title>
        <authorList>
            <consortium name="DOE Joint Genome Institute"/>
            <person name="Tisserant E."/>
            <person name="Malbreil M."/>
            <person name="Kuo A."/>
            <person name="Kohler A."/>
            <person name="Symeonidi A."/>
            <person name="Balestrini R."/>
            <person name="Charron P."/>
            <person name="Duensing N."/>
            <person name="Frei-dit-Frey N."/>
            <person name="Gianinazzi-Pearson V."/>
            <person name="Gilbert B."/>
            <person name="Handa Y."/>
            <person name="Hijri M."/>
            <person name="Kaul R."/>
            <person name="Kawaguchi M."/>
            <person name="Krajinski F."/>
            <person name="Lammers P."/>
            <person name="Lapierre D."/>
            <person name="Masclaux F.G."/>
            <person name="Murat C."/>
            <person name="Morin E."/>
            <person name="Ndikumana S."/>
            <person name="Pagni M."/>
            <person name="Petitpierre D."/>
            <person name="Requena N."/>
            <person name="Rosikiewicz P."/>
            <person name="Riley R."/>
            <person name="Saito K."/>
            <person name="San Clemente H."/>
            <person name="Shapiro H."/>
            <person name="van Tuinen D."/>
            <person name="Becard G."/>
            <person name="Bonfante P."/>
            <person name="Paszkowski U."/>
            <person name="Shachar-Hill Y."/>
            <person name="Young J.P."/>
            <person name="Sanders I.R."/>
            <person name="Henrissat B."/>
            <person name="Rensing S.A."/>
            <person name="Grigoriev I.V."/>
            <person name="Corradi N."/>
            <person name="Roux C."/>
            <person name="Martin F."/>
        </authorList>
    </citation>
    <scope>NUCLEOTIDE SEQUENCE</scope>
    <source>
        <strain evidence="1">DAOM 197198</strain>
    </source>
</reference>
<dbReference type="AlphaFoldDB" id="U9U0S4"/>
<evidence type="ECO:0000313" key="1">
    <source>
        <dbReference type="EMBL" id="ESA12198.1"/>
    </source>
</evidence>
<gene>
    <name evidence="1" type="ORF">GLOINDRAFT_27419</name>
</gene>
<accession>U9U0S4</accession>
<proteinExistence type="predicted"/>
<name>U9U0S4_RHIID</name>